<evidence type="ECO:0000259" key="2">
    <source>
        <dbReference type="PROSITE" id="PS50157"/>
    </source>
</evidence>
<dbReference type="Proteomes" id="UP001155660">
    <property type="component" value="Chromosome B16"/>
</dbReference>
<evidence type="ECO:0000256" key="1">
    <source>
        <dbReference type="PROSITE-ProRule" id="PRU00042"/>
    </source>
</evidence>
<proteinExistence type="predicted"/>
<feature type="domain" description="C2H2-type" evidence="2">
    <location>
        <begin position="65"/>
        <end position="92"/>
    </location>
</feature>
<evidence type="ECO:0000313" key="3">
    <source>
        <dbReference type="RefSeq" id="XP_042596904.1"/>
    </source>
</evidence>
<dbReference type="RefSeq" id="XP_042596904.1">
    <property type="nucleotide sequence ID" value="XM_042740970.1"/>
</dbReference>
<organism evidence="3">
    <name type="scientific">Cyprinus carpio</name>
    <name type="common">Common carp</name>
    <dbReference type="NCBI Taxonomy" id="7962"/>
    <lineage>
        <taxon>Eukaryota</taxon>
        <taxon>Metazoa</taxon>
        <taxon>Chordata</taxon>
        <taxon>Craniata</taxon>
        <taxon>Vertebrata</taxon>
        <taxon>Euteleostomi</taxon>
        <taxon>Actinopterygii</taxon>
        <taxon>Neopterygii</taxon>
        <taxon>Teleostei</taxon>
        <taxon>Ostariophysi</taxon>
        <taxon>Cypriniformes</taxon>
        <taxon>Cyprinidae</taxon>
        <taxon>Cyprininae</taxon>
        <taxon>Cyprinus</taxon>
    </lineage>
</organism>
<dbReference type="SMART" id="SM00355">
    <property type="entry name" value="ZnF_C2H2"/>
    <property type="match status" value="3"/>
</dbReference>
<dbReference type="GO" id="GO:0008270">
    <property type="term" value="F:zinc ion binding"/>
    <property type="evidence" value="ECO:0007669"/>
    <property type="project" value="UniProtKB-KW"/>
</dbReference>
<dbReference type="AlphaFoldDB" id="A0A9R0AFK8"/>
<dbReference type="InterPro" id="IPR013087">
    <property type="entry name" value="Znf_C2H2_type"/>
</dbReference>
<reference evidence="3" key="1">
    <citation type="submission" date="2025-08" db="UniProtKB">
        <authorList>
            <consortium name="RefSeq"/>
        </authorList>
    </citation>
    <scope>IDENTIFICATION</scope>
    <source>
        <tissue evidence="3">Muscle</tissue>
    </source>
</reference>
<dbReference type="OrthoDB" id="10069600at2759"/>
<accession>A0A9R0AFK8</accession>
<dbReference type="GeneID" id="109074217"/>
<sequence length="165" mass="18624">MEILPFEEVERVAGAKVQLQQGGVTGIQQHGYYNIISTPLQGFSEDSSDEDDHMAPLAPKSEEGSVCCVCGENIPLLNKLIEHFKTHTAEVSCHLCWTKFGSVMSLALHLKNAHPRKSFMCGICRTLFRCTWNLNGHMEKHRKDAMEVKPVVKWNRQKKSASKRT</sequence>
<protein>
    <submittedName>
        <fullName evidence="3">Histone-lysine N-methyltransferase PRDM16-like</fullName>
    </submittedName>
</protein>
<name>A0A9R0AFK8_CYPCA</name>
<dbReference type="KEGG" id="ccar:109074217"/>
<keyword evidence="1" id="KW-0862">Zinc</keyword>
<keyword evidence="1" id="KW-0863">Zinc-finger</keyword>
<dbReference type="PROSITE" id="PS00028">
    <property type="entry name" value="ZINC_FINGER_C2H2_1"/>
    <property type="match status" value="3"/>
</dbReference>
<gene>
    <name evidence="3" type="primary">LOC109074217</name>
</gene>
<keyword evidence="1" id="KW-0479">Metal-binding</keyword>
<dbReference type="PROSITE" id="PS50157">
    <property type="entry name" value="ZINC_FINGER_C2H2_2"/>
    <property type="match status" value="1"/>
</dbReference>